<feature type="repeat" description="ANK" evidence="2">
    <location>
        <begin position="862"/>
        <end position="888"/>
    </location>
</feature>
<evidence type="ECO:0000313" key="5">
    <source>
        <dbReference type="EMBL" id="PPQ65716.1"/>
    </source>
</evidence>
<dbReference type="InterPro" id="IPR007111">
    <property type="entry name" value="NACHT_NTPase"/>
</dbReference>
<dbReference type="PROSITE" id="PS50297">
    <property type="entry name" value="ANK_REP_REGION"/>
    <property type="match status" value="2"/>
</dbReference>
<evidence type="ECO:0000256" key="2">
    <source>
        <dbReference type="PROSITE-ProRule" id="PRU00023"/>
    </source>
</evidence>
<evidence type="ECO:0000256" key="1">
    <source>
        <dbReference type="ARBA" id="ARBA00022737"/>
    </source>
</evidence>
<dbReference type="Proteomes" id="UP000284706">
    <property type="component" value="Unassembled WGS sequence"/>
</dbReference>
<protein>
    <recommendedName>
        <fullName evidence="4">NACHT domain-containing protein</fullName>
    </recommendedName>
</protein>
<feature type="repeat" description="ANK" evidence="2">
    <location>
        <begin position="829"/>
        <end position="861"/>
    </location>
</feature>
<reference evidence="5 6" key="1">
    <citation type="journal article" date="2018" name="Evol. Lett.">
        <title>Horizontal gene cluster transfer increased hallucinogenic mushroom diversity.</title>
        <authorList>
            <person name="Reynolds H.T."/>
            <person name="Vijayakumar V."/>
            <person name="Gluck-Thaler E."/>
            <person name="Korotkin H.B."/>
            <person name="Matheny P.B."/>
            <person name="Slot J.C."/>
        </authorList>
    </citation>
    <scope>NUCLEOTIDE SEQUENCE [LARGE SCALE GENOMIC DNA]</scope>
    <source>
        <strain evidence="5 6">SRW20</strain>
    </source>
</reference>
<dbReference type="Pfam" id="PF22939">
    <property type="entry name" value="WHD_GPIID"/>
    <property type="match status" value="1"/>
</dbReference>
<dbReference type="PANTHER" id="PTHR10039:SF16">
    <property type="entry name" value="GPI INOSITOL-DEACYLASE"/>
    <property type="match status" value="1"/>
</dbReference>
<dbReference type="Pfam" id="PF12796">
    <property type="entry name" value="Ank_2"/>
    <property type="match status" value="1"/>
</dbReference>
<accession>A0A409VHN1</accession>
<dbReference type="PANTHER" id="PTHR10039">
    <property type="entry name" value="AMELOGENIN"/>
    <property type="match status" value="1"/>
</dbReference>
<dbReference type="InterPro" id="IPR027417">
    <property type="entry name" value="P-loop_NTPase"/>
</dbReference>
<evidence type="ECO:0000259" key="4">
    <source>
        <dbReference type="PROSITE" id="PS50837"/>
    </source>
</evidence>
<dbReference type="EMBL" id="NHYE01005647">
    <property type="protein sequence ID" value="PPQ65716.1"/>
    <property type="molecule type" value="Genomic_DNA"/>
</dbReference>
<evidence type="ECO:0000256" key="3">
    <source>
        <dbReference type="SAM" id="MobiDB-lite"/>
    </source>
</evidence>
<dbReference type="OrthoDB" id="7464126at2759"/>
<dbReference type="GO" id="GO:0007166">
    <property type="term" value="P:cell surface receptor signaling pathway"/>
    <property type="evidence" value="ECO:0007669"/>
    <property type="project" value="InterPro"/>
</dbReference>
<name>A0A409VHN1_9AGAR</name>
<dbReference type="Gene3D" id="1.25.40.20">
    <property type="entry name" value="Ankyrin repeat-containing domain"/>
    <property type="match status" value="1"/>
</dbReference>
<dbReference type="Pfam" id="PF24883">
    <property type="entry name" value="NPHP3_N"/>
    <property type="match status" value="1"/>
</dbReference>
<dbReference type="InterPro" id="IPR054471">
    <property type="entry name" value="GPIID_WHD"/>
</dbReference>
<comment type="caution">
    <text evidence="5">The sequence shown here is derived from an EMBL/GenBank/DDBJ whole genome shotgun (WGS) entry which is preliminary data.</text>
</comment>
<dbReference type="InterPro" id="IPR059179">
    <property type="entry name" value="MLKL-like_MCAfunc"/>
</dbReference>
<dbReference type="Gene3D" id="3.40.50.300">
    <property type="entry name" value="P-loop containing nucleotide triphosphate hydrolases"/>
    <property type="match status" value="1"/>
</dbReference>
<feature type="domain" description="NACHT" evidence="4">
    <location>
        <begin position="393"/>
        <end position="538"/>
    </location>
</feature>
<sequence length="888" mass="99101">MANDDSQNRQDLNKHFLAIVFERLKSVFNKNEGSHPPAPSKRSFGLRPLLDRVGRIFGSNSTFLPLTASPLTHGITTEPELSASIVLPLCNTNCDRVEDSLASAVRNDRRGPSALPEPEELVATPLDTQNRREPPVASRSQGLTSSPDVQNPTNVSPSQGLEPDASTDKSPEPTAGMSVKDGLKVTGRSFRTLGKRAVDIADVNPVHVALGLVKAIIEVYNVVKKNKEEVAHQIAVIGGRLEEVKKVLDNWKPENEDAFTEILDRFNTTLKDELQGLEKMRDGSNVRKILDHEDEQERIKAIFSRIDEATERFQLALGLRSFKVVHGVDQAVRVMGRTVETIKDDKLAKDIRSWLSPPDSSKNYYEAKKKRQPDTCAWLLDGKRFLDWTTNPGFLWIKGDSGSGKSILCSSIINKLPPNIPSLGIAYFFFDARDSQKALQLHENLIRSLISQFSHQRGGIPTELADLYKRCGDHHQPSIDQLQDVLHSILGGFSRTYIVIDALDECIERQVTATWVKGLVSNSNGKVEGLHITVTSRPALDIEDAFEALDPHPIVVGEATTRQDIMAYLKVQINSNFKMCDEGTRGKIESALRERAAGSFRWVALQLAELEKCSSPDEITKKLEELPKDLEEIYKRTLNNIDKDHRDHVRTFLQWLAFSKRVMTTAEIAETITVDFASEDGPAFNPTKRYFNPRDVLGRCSSLVSESEGLIKLSHFSVKEYLLSEHIEKDFSISEKAAHAKISEISVTYLLQFNSFEPLTEARLSSSPLAEYAATYWIDHAKSGGTDSALPKSILRLFMSEAAAFTNWIRLHNIDDTWKEQDLSMEKEEVHSALYYASLAGLQQVTECLLKKGADVNAQGGNYSNALEAASYRGHEAIVKLLLDKEAD</sequence>
<feature type="compositionally biased region" description="Polar residues" evidence="3">
    <location>
        <begin position="138"/>
        <end position="159"/>
    </location>
</feature>
<evidence type="ECO:0000313" key="6">
    <source>
        <dbReference type="Proteomes" id="UP000284706"/>
    </source>
</evidence>
<keyword evidence="6" id="KW-1185">Reference proteome</keyword>
<dbReference type="InterPro" id="IPR002110">
    <property type="entry name" value="Ankyrin_rpt"/>
</dbReference>
<dbReference type="InterPro" id="IPR036537">
    <property type="entry name" value="Adaptor_Cbl_N_dom_sf"/>
</dbReference>
<dbReference type="InterPro" id="IPR056884">
    <property type="entry name" value="NPHP3-like_N"/>
</dbReference>
<dbReference type="Gene3D" id="1.20.930.20">
    <property type="entry name" value="Adaptor protein Cbl, N-terminal domain"/>
    <property type="match status" value="1"/>
</dbReference>
<feature type="region of interest" description="Disordered" evidence="3">
    <location>
        <begin position="105"/>
        <end position="182"/>
    </location>
</feature>
<dbReference type="InParanoid" id="A0A409VHN1"/>
<keyword evidence="1" id="KW-0677">Repeat</keyword>
<dbReference type="SUPFAM" id="SSF48403">
    <property type="entry name" value="Ankyrin repeat"/>
    <property type="match status" value="1"/>
</dbReference>
<gene>
    <name evidence="5" type="ORF">CVT26_000333</name>
</gene>
<organism evidence="5 6">
    <name type="scientific">Gymnopilus dilepis</name>
    <dbReference type="NCBI Taxonomy" id="231916"/>
    <lineage>
        <taxon>Eukaryota</taxon>
        <taxon>Fungi</taxon>
        <taxon>Dikarya</taxon>
        <taxon>Basidiomycota</taxon>
        <taxon>Agaricomycotina</taxon>
        <taxon>Agaricomycetes</taxon>
        <taxon>Agaricomycetidae</taxon>
        <taxon>Agaricales</taxon>
        <taxon>Agaricineae</taxon>
        <taxon>Hymenogastraceae</taxon>
        <taxon>Gymnopilus</taxon>
    </lineage>
</organism>
<dbReference type="InterPro" id="IPR036770">
    <property type="entry name" value="Ankyrin_rpt-contain_sf"/>
</dbReference>
<proteinExistence type="predicted"/>
<dbReference type="AlphaFoldDB" id="A0A409VHN1"/>
<dbReference type="PROSITE" id="PS50837">
    <property type="entry name" value="NACHT"/>
    <property type="match status" value="1"/>
</dbReference>
<dbReference type="SUPFAM" id="SSF52540">
    <property type="entry name" value="P-loop containing nucleoside triphosphate hydrolases"/>
    <property type="match status" value="1"/>
</dbReference>
<dbReference type="PROSITE" id="PS50088">
    <property type="entry name" value="ANK_REPEAT"/>
    <property type="match status" value="2"/>
</dbReference>
<keyword evidence="2" id="KW-0040">ANK repeat</keyword>
<dbReference type="STRING" id="231916.A0A409VHN1"/>
<feature type="non-terminal residue" evidence="5">
    <location>
        <position position="888"/>
    </location>
</feature>
<dbReference type="CDD" id="cd21037">
    <property type="entry name" value="MLKL_NTD"/>
    <property type="match status" value="1"/>
</dbReference>